<dbReference type="SFLD" id="SFLDG00358">
    <property type="entry name" value="Main_(cytGST)"/>
    <property type="match status" value="1"/>
</dbReference>
<dbReference type="SUPFAM" id="SSF52833">
    <property type="entry name" value="Thioredoxin-like"/>
    <property type="match status" value="1"/>
</dbReference>
<gene>
    <name evidence="3" type="ORF">MSNKSG1_04761</name>
</gene>
<feature type="domain" description="GST C-terminal" evidence="2">
    <location>
        <begin position="93"/>
        <end position="208"/>
    </location>
</feature>
<dbReference type="Proteomes" id="UP000011960">
    <property type="component" value="Unassembled WGS sequence"/>
</dbReference>
<dbReference type="Gene3D" id="1.20.1050.10">
    <property type="match status" value="1"/>
</dbReference>
<keyword evidence="3" id="KW-0808">Transferase</keyword>
<dbReference type="SUPFAM" id="SSF47616">
    <property type="entry name" value="GST C-terminal domain-like"/>
    <property type="match status" value="1"/>
</dbReference>
<sequence length="208" mass="22817">MAGVDSKGECVKIYGDTKSGNCYKVQLVCSLLDIDHEWIAVDILAGDTKSDEFLQKNPNGKIPLLELDGGETLAESNAIINYLASGSALYPEGSLAQARILQWQFFEQYSHEPFIAVARFINKYLGLPEEKADDYASKQAGGHKALQVMEQQLGKTPFLAGDNFTTADISLYAYTHVAHEGGFELEAYPAILAWLDRVASMPNFKGMA</sequence>
<name>M7DG20_9GAMM</name>
<dbReference type="Pfam" id="PF13417">
    <property type="entry name" value="GST_N_3"/>
    <property type="match status" value="1"/>
</dbReference>
<dbReference type="InterPro" id="IPR004045">
    <property type="entry name" value="Glutathione_S-Trfase_N"/>
</dbReference>
<feature type="domain" description="GST N-terminal" evidence="1">
    <location>
        <begin position="9"/>
        <end position="91"/>
    </location>
</feature>
<comment type="caution">
    <text evidence="3">The sequence shown here is derived from an EMBL/GenBank/DDBJ whole genome shotgun (WGS) entry which is preliminary data.</text>
</comment>
<evidence type="ECO:0000259" key="2">
    <source>
        <dbReference type="PROSITE" id="PS50405"/>
    </source>
</evidence>
<dbReference type="STRING" id="1288826.MSNKSG1_04761"/>
<proteinExistence type="predicted"/>
<dbReference type="Gene3D" id="3.40.30.10">
    <property type="entry name" value="Glutaredoxin"/>
    <property type="match status" value="1"/>
</dbReference>
<evidence type="ECO:0000313" key="4">
    <source>
        <dbReference type="Proteomes" id="UP000011960"/>
    </source>
</evidence>
<dbReference type="SFLD" id="SFLDG01151">
    <property type="entry name" value="Main.2:_Nu-like"/>
    <property type="match status" value="1"/>
</dbReference>
<dbReference type="InterPro" id="IPR004046">
    <property type="entry name" value="GST_C"/>
</dbReference>
<evidence type="ECO:0000259" key="1">
    <source>
        <dbReference type="PROSITE" id="PS50404"/>
    </source>
</evidence>
<dbReference type="AlphaFoldDB" id="M7DG20"/>
<dbReference type="PANTHER" id="PTHR44051">
    <property type="entry name" value="GLUTATHIONE S-TRANSFERASE-RELATED"/>
    <property type="match status" value="1"/>
</dbReference>
<dbReference type="InterPro" id="IPR040079">
    <property type="entry name" value="Glutathione_S-Trfase"/>
</dbReference>
<dbReference type="PANTHER" id="PTHR44051:SF2">
    <property type="entry name" value="HYPOTHETICAL GLUTATHIONE S-TRANSFERASE LIKE PROTEIN"/>
    <property type="match status" value="1"/>
</dbReference>
<evidence type="ECO:0000313" key="3">
    <source>
        <dbReference type="EMBL" id="EMP56617.1"/>
    </source>
</evidence>
<dbReference type="SFLD" id="SFLDS00019">
    <property type="entry name" value="Glutathione_Transferase_(cytos"/>
    <property type="match status" value="1"/>
</dbReference>
<dbReference type="eggNOG" id="COG0625">
    <property type="taxonomic scope" value="Bacteria"/>
</dbReference>
<protein>
    <submittedName>
        <fullName evidence="3">Glutathione S-transferase</fullName>
    </submittedName>
</protein>
<dbReference type="Pfam" id="PF00043">
    <property type="entry name" value="GST_C"/>
    <property type="match status" value="1"/>
</dbReference>
<dbReference type="GO" id="GO:0016740">
    <property type="term" value="F:transferase activity"/>
    <property type="evidence" value="ECO:0007669"/>
    <property type="project" value="UniProtKB-KW"/>
</dbReference>
<accession>M7DG20</accession>
<dbReference type="PROSITE" id="PS50404">
    <property type="entry name" value="GST_NTER"/>
    <property type="match status" value="1"/>
</dbReference>
<dbReference type="PATRIC" id="fig|1288826.3.peg.924"/>
<dbReference type="CDD" id="cd03056">
    <property type="entry name" value="GST_N_4"/>
    <property type="match status" value="1"/>
</dbReference>
<reference evidence="3 4" key="1">
    <citation type="journal article" date="2013" name="Genome Announc.">
        <title>Genome Sequence of Hydrothermal Arsenic-Respiring Bacterium Marinobacter santoriniensis NKSG1T.</title>
        <authorList>
            <person name="Handley K.M."/>
            <person name="Upton M."/>
            <person name="Beatson S.A."/>
            <person name="Hery M."/>
            <person name="Lloyd J.R."/>
        </authorList>
    </citation>
    <scope>NUCLEOTIDE SEQUENCE [LARGE SCALE GENOMIC DNA]</scope>
    <source>
        <strain evidence="3 4">NKSG1</strain>
    </source>
</reference>
<dbReference type="InterPro" id="IPR036249">
    <property type="entry name" value="Thioredoxin-like_sf"/>
</dbReference>
<dbReference type="PROSITE" id="PS50405">
    <property type="entry name" value="GST_CTER"/>
    <property type="match status" value="1"/>
</dbReference>
<dbReference type="InterPro" id="IPR010987">
    <property type="entry name" value="Glutathione-S-Trfase_C-like"/>
</dbReference>
<organism evidence="3 4">
    <name type="scientific">Marinobacter santoriniensis NKSG1</name>
    <dbReference type="NCBI Taxonomy" id="1288826"/>
    <lineage>
        <taxon>Bacteria</taxon>
        <taxon>Pseudomonadati</taxon>
        <taxon>Pseudomonadota</taxon>
        <taxon>Gammaproteobacteria</taxon>
        <taxon>Pseudomonadales</taxon>
        <taxon>Marinobacteraceae</taxon>
        <taxon>Marinobacter</taxon>
    </lineage>
</organism>
<dbReference type="EMBL" id="APAT01000013">
    <property type="protein sequence ID" value="EMP56617.1"/>
    <property type="molecule type" value="Genomic_DNA"/>
</dbReference>
<keyword evidence="4" id="KW-1185">Reference proteome</keyword>
<dbReference type="InterPro" id="IPR036282">
    <property type="entry name" value="Glutathione-S-Trfase_C_sf"/>
</dbReference>